<accession>A0A345ASP0</accession>
<organism evidence="1 2">
    <name type="scientific">Paenibacillus phage C7Cdelta</name>
    <dbReference type="NCBI Taxonomy" id="2249773"/>
    <lineage>
        <taxon>Viruses</taxon>
        <taxon>Duplodnaviria</taxon>
        <taxon>Heunggongvirae</taxon>
        <taxon>Uroviricota</taxon>
        <taxon>Caudoviricetes</taxon>
        <taxon>Halcyonevirus</taxon>
        <taxon>Halcyonevirus C7Cdelta</taxon>
    </lineage>
</organism>
<sequence>MTEHLRSQQRRVLVAMNNIAFADSGTAYHPETGERIVWGTVSEHKLVSKAQAEAYKEREEFKGRQSDFTFTAMDAINEVTAVLTTAQCGYLVLLQCFVNYGDGTLVDSEDIPMSTKDMQTVLQLTRKRQTFYDFLNACLEHDIIRKKDDNSYSVNPRYHFRGATDNKAVIRSYTAMVKRVYREVRAVDLGLIYRMLPYVHYKTNALCANPSEPDVKSIRWFNGKELAAVLGINSMELSRRLPRMRFGDEYVVARLKVGGIAYYIFNPNVFYRKTSKPDDTLVAMFNVNYEK</sequence>
<name>A0A345ASP0_9CAUD</name>
<dbReference type="EMBL" id="MH431938">
    <property type="protein sequence ID" value="AXF39844.1"/>
    <property type="molecule type" value="Genomic_DNA"/>
</dbReference>
<reference evidence="2" key="1">
    <citation type="submission" date="2018-06" db="EMBL/GenBank/DDBJ databases">
        <authorList>
            <person name="Merrill B.D."/>
            <person name="Payne A.M."/>
            <person name="Hilton J.A."/>
            <person name="Ward A.T."/>
            <person name="Fajardo C.P."/>
            <person name="Mangohig J."/>
            <person name="Hope S."/>
            <person name="Tsourkas P.K."/>
        </authorList>
    </citation>
    <scope>NUCLEOTIDE SEQUENCE [LARGE SCALE GENOMIC DNA]</scope>
</reference>
<keyword evidence="2" id="KW-1185">Reference proteome</keyword>
<evidence type="ECO:0000313" key="2">
    <source>
        <dbReference type="Proteomes" id="UP000255577"/>
    </source>
</evidence>
<proteinExistence type="predicted"/>
<protein>
    <submittedName>
        <fullName evidence="1">Uncharacterized protein</fullName>
    </submittedName>
</protein>
<dbReference type="Proteomes" id="UP000255577">
    <property type="component" value="Genome"/>
</dbReference>
<evidence type="ECO:0000313" key="1">
    <source>
        <dbReference type="EMBL" id="AXF39844.1"/>
    </source>
</evidence>
<gene>
    <name evidence="1" type="ORF">C7CDELTA_83</name>
</gene>